<dbReference type="CDD" id="cd06257">
    <property type="entry name" value="DnaJ"/>
    <property type="match status" value="1"/>
</dbReference>
<feature type="compositionally biased region" description="Acidic residues" evidence="1">
    <location>
        <begin position="983"/>
        <end position="1004"/>
    </location>
</feature>
<feature type="region of interest" description="Disordered" evidence="1">
    <location>
        <begin position="964"/>
        <end position="1026"/>
    </location>
</feature>
<dbReference type="Pfam" id="PF00226">
    <property type="entry name" value="DnaJ"/>
    <property type="match status" value="1"/>
</dbReference>
<dbReference type="SMART" id="SM00271">
    <property type="entry name" value="DnaJ"/>
    <property type="match status" value="1"/>
</dbReference>
<feature type="region of interest" description="Disordered" evidence="1">
    <location>
        <begin position="33"/>
        <end position="64"/>
    </location>
</feature>
<dbReference type="AlphaFoldDB" id="A0A4U0U1N1"/>
<feature type="region of interest" description="Disordered" evidence="1">
    <location>
        <begin position="142"/>
        <end position="164"/>
    </location>
</feature>
<gene>
    <name evidence="3" type="ORF">B0A50_04081</name>
</gene>
<evidence type="ECO:0000256" key="1">
    <source>
        <dbReference type="SAM" id="MobiDB-lite"/>
    </source>
</evidence>
<comment type="caution">
    <text evidence="3">The sequence shown here is derived from an EMBL/GenBank/DDBJ whole genome shotgun (WGS) entry which is preliminary data.</text>
</comment>
<feature type="compositionally biased region" description="Pro residues" evidence="1">
    <location>
        <begin position="937"/>
        <end position="947"/>
    </location>
</feature>
<keyword evidence="4" id="KW-1185">Reference proteome</keyword>
<dbReference type="Gene3D" id="1.10.287.110">
    <property type="entry name" value="DnaJ domain"/>
    <property type="match status" value="1"/>
</dbReference>
<sequence length="1026" mass="114028">MPADARIVDVIVTTRIHGAYGAKRRAYATLAGHHNSHNDTDEASDHHTKPPPPHHWPTAPTGHIHPTPYQILNLPPKAPYTKSHFYALVKLYHPDLSSAPPANIPRTTKLDRYRLIVAAHAILSDPTKRSAYDRLGAGWAGRQDLRGSAPSTDRPGPFTPGYAGAEDPSIWRNATWEDWERFYARRAREASSASGAPQPNRPLYMQNSSFILLVLLLALMGSSANYSRAQDAGSLLVEQRDIVHDRAAKELRRVRREVSGVEGGREERIRWFLRNREAALGGLERGELEELREERGRRVLAEGELVSDEISVLEAPSTLDGLDDVHSVDMLRSEHGTVSRFGASQRRNDDNVGHSASSSTAQAQGRIAKLHTGLLVTNDNDDDDDHSRLLGLPVTHRNGDRTEKTYHYYTFYHQHYFQNAMWNNPQTPRRRLDAFKRLLNSGPDQTRRLKRQSVTHPNAPPPQYHLHLLLLTDPENEDQAEPQIFLAKRQVGGGRATNTNTPSAGSANPSTASQIPSSQTPPAAFKYNIPTVPPNIIGSDDITDPENIEYHVLEFLLQHLTIDDETGIGKGTELYHFTRIPRCRSRPFQQPNPSHQPGRNQRPPIAHVEIWAWFCLGQAAPVQSRWRPELEWCDIRLVVGEGLPGLRRWERKMVEFVFVEERVRAFEEEVGAELRAAGLEVGVGDTGGGMQGVKEGGDGDGEVELESDEEILRQEASLFAQQRLCVEFCADFALFVRLLNYGKPASREFLEALRADPVGTPQTLRVLLFAPMDSGDAGVSAEQRRRGAKGVQVLLKHRGASVGTAKGVAGATWVVPRLRRGLRDGRCLADEGTVGEVLGAWVGEMFEGDEERGEGAQGESYRFHAFVKAPKRARGNAKKELMHLLSSKWKEKMMIDMRNKPNKHSRNKHNTMDNNTMNNNSNNHNTNNHNTALNNQPPIPLQPPDPPTQRFLVSLAAREGFLTEIVEEEEGKVGEDRGGDGGMGDEGDGGEEGNGEDEEDGEGDSEGHSPWGPPVVWRGKPLKLST</sequence>
<feature type="region of interest" description="Disordered" evidence="1">
    <location>
        <begin position="440"/>
        <end position="464"/>
    </location>
</feature>
<dbReference type="PROSITE" id="PS50076">
    <property type="entry name" value="DNAJ_2"/>
    <property type="match status" value="1"/>
</dbReference>
<dbReference type="OrthoDB" id="445556at2759"/>
<organism evidence="3 4">
    <name type="scientific">Salinomyces thailandicus</name>
    <dbReference type="NCBI Taxonomy" id="706561"/>
    <lineage>
        <taxon>Eukaryota</taxon>
        <taxon>Fungi</taxon>
        <taxon>Dikarya</taxon>
        <taxon>Ascomycota</taxon>
        <taxon>Pezizomycotina</taxon>
        <taxon>Dothideomycetes</taxon>
        <taxon>Dothideomycetidae</taxon>
        <taxon>Mycosphaerellales</taxon>
        <taxon>Teratosphaeriaceae</taxon>
        <taxon>Salinomyces</taxon>
    </lineage>
</organism>
<dbReference type="SUPFAM" id="SSF46565">
    <property type="entry name" value="Chaperone J-domain"/>
    <property type="match status" value="1"/>
</dbReference>
<dbReference type="EMBL" id="NAJL01000020">
    <property type="protein sequence ID" value="TKA28015.1"/>
    <property type="molecule type" value="Genomic_DNA"/>
</dbReference>
<feature type="compositionally biased region" description="Polar residues" evidence="1">
    <location>
        <begin position="354"/>
        <end position="363"/>
    </location>
</feature>
<protein>
    <recommendedName>
        <fullName evidence="2">J domain-containing protein</fullName>
    </recommendedName>
</protein>
<dbReference type="InterPro" id="IPR001623">
    <property type="entry name" value="DnaJ_domain"/>
</dbReference>
<feature type="region of interest" description="Disordered" evidence="1">
    <location>
        <begin position="342"/>
        <end position="363"/>
    </location>
</feature>
<feature type="compositionally biased region" description="Low complexity" evidence="1">
    <location>
        <begin position="912"/>
        <end position="936"/>
    </location>
</feature>
<evidence type="ECO:0000313" key="3">
    <source>
        <dbReference type="EMBL" id="TKA28015.1"/>
    </source>
</evidence>
<name>A0A4U0U1N1_9PEZI</name>
<dbReference type="InterPro" id="IPR018253">
    <property type="entry name" value="DnaJ_domain_CS"/>
</dbReference>
<reference evidence="3 4" key="1">
    <citation type="submission" date="2017-03" db="EMBL/GenBank/DDBJ databases">
        <title>Genomes of endolithic fungi from Antarctica.</title>
        <authorList>
            <person name="Coleine C."/>
            <person name="Masonjones S."/>
            <person name="Stajich J.E."/>
        </authorList>
    </citation>
    <scope>NUCLEOTIDE SEQUENCE [LARGE SCALE GENOMIC DNA]</scope>
    <source>
        <strain evidence="3 4">CCFEE 6315</strain>
    </source>
</reference>
<feature type="region of interest" description="Disordered" evidence="1">
    <location>
        <begin position="488"/>
        <end position="523"/>
    </location>
</feature>
<dbReference type="InterPro" id="IPR036869">
    <property type="entry name" value="J_dom_sf"/>
</dbReference>
<dbReference type="Proteomes" id="UP000308549">
    <property type="component" value="Unassembled WGS sequence"/>
</dbReference>
<feature type="compositionally biased region" description="Polar residues" evidence="1">
    <location>
        <begin position="496"/>
        <end position="521"/>
    </location>
</feature>
<proteinExistence type="predicted"/>
<accession>A0A4U0U1N1</accession>
<feature type="compositionally biased region" description="Basic and acidic residues" evidence="1">
    <location>
        <begin position="36"/>
        <end position="48"/>
    </location>
</feature>
<dbReference type="PROSITE" id="PS00636">
    <property type="entry name" value="DNAJ_1"/>
    <property type="match status" value="1"/>
</dbReference>
<evidence type="ECO:0000313" key="4">
    <source>
        <dbReference type="Proteomes" id="UP000308549"/>
    </source>
</evidence>
<feature type="region of interest" description="Disordered" evidence="1">
    <location>
        <begin position="899"/>
        <end position="947"/>
    </location>
</feature>
<evidence type="ECO:0000259" key="2">
    <source>
        <dbReference type="PROSITE" id="PS50076"/>
    </source>
</evidence>
<feature type="domain" description="J" evidence="2">
    <location>
        <begin position="67"/>
        <end position="136"/>
    </location>
</feature>
<feature type="compositionally biased region" description="Basic residues" evidence="1">
    <location>
        <begin position="900"/>
        <end position="909"/>
    </location>
</feature>